<proteinExistence type="predicted"/>
<sequence>MRRSWKGLRCLLALILNAFLGFVACRRAVCCAILVTFTGCPSFPRSLLNCRFNSTKNLVRLRGHTFLYSYLQYWPLLDSWEDSQRE</sequence>
<name>A0ACB9RD46_9MYRT</name>
<protein>
    <submittedName>
        <fullName evidence="1">Uncharacterized protein</fullName>
    </submittedName>
</protein>
<dbReference type="EMBL" id="CM042883">
    <property type="protein sequence ID" value="KAI4376840.1"/>
    <property type="molecule type" value="Genomic_DNA"/>
</dbReference>
<dbReference type="Proteomes" id="UP001057402">
    <property type="component" value="Chromosome 4"/>
</dbReference>
<reference evidence="2" key="1">
    <citation type="journal article" date="2023" name="Front. Plant Sci.">
        <title>Chromosomal-level genome assembly of Melastoma candidum provides insights into trichome evolution.</title>
        <authorList>
            <person name="Zhong Y."/>
            <person name="Wu W."/>
            <person name="Sun C."/>
            <person name="Zou P."/>
            <person name="Liu Y."/>
            <person name="Dai S."/>
            <person name="Zhou R."/>
        </authorList>
    </citation>
    <scope>NUCLEOTIDE SEQUENCE [LARGE SCALE GENOMIC DNA]</scope>
</reference>
<organism evidence="1 2">
    <name type="scientific">Melastoma candidum</name>
    <dbReference type="NCBI Taxonomy" id="119954"/>
    <lineage>
        <taxon>Eukaryota</taxon>
        <taxon>Viridiplantae</taxon>
        <taxon>Streptophyta</taxon>
        <taxon>Embryophyta</taxon>
        <taxon>Tracheophyta</taxon>
        <taxon>Spermatophyta</taxon>
        <taxon>Magnoliopsida</taxon>
        <taxon>eudicotyledons</taxon>
        <taxon>Gunneridae</taxon>
        <taxon>Pentapetalae</taxon>
        <taxon>rosids</taxon>
        <taxon>malvids</taxon>
        <taxon>Myrtales</taxon>
        <taxon>Melastomataceae</taxon>
        <taxon>Melastomatoideae</taxon>
        <taxon>Melastomateae</taxon>
        <taxon>Melastoma</taxon>
    </lineage>
</organism>
<evidence type="ECO:0000313" key="2">
    <source>
        <dbReference type="Proteomes" id="UP001057402"/>
    </source>
</evidence>
<evidence type="ECO:0000313" key="1">
    <source>
        <dbReference type="EMBL" id="KAI4376840.1"/>
    </source>
</evidence>
<keyword evidence="2" id="KW-1185">Reference proteome</keyword>
<accession>A0ACB9RD46</accession>
<gene>
    <name evidence="1" type="ORF">MLD38_014554</name>
</gene>
<comment type="caution">
    <text evidence="1">The sequence shown here is derived from an EMBL/GenBank/DDBJ whole genome shotgun (WGS) entry which is preliminary data.</text>
</comment>